<proteinExistence type="predicted"/>
<accession>A0A0K0FEL6</accession>
<dbReference type="WBParaSite" id="SVE_0730000.1">
    <property type="protein sequence ID" value="SVE_0730000.1"/>
    <property type="gene ID" value="SVE_0730000"/>
</dbReference>
<name>A0A0K0FEL6_STRVS</name>
<evidence type="ECO:0000313" key="1">
    <source>
        <dbReference type="Proteomes" id="UP000035680"/>
    </source>
</evidence>
<dbReference type="STRING" id="75913.A0A0K0FEL6"/>
<reference evidence="1" key="1">
    <citation type="submission" date="2014-07" db="EMBL/GenBank/DDBJ databases">
        <authorList>
            <person name="Martin A.A"/>
            <person name="De Silva N."/>
        </authorList>
    </citation>
    <scope>NUCLEOTIDE SEQUENCE</scope>
</reference>
<sequence length="169" mass="19067">MSMALAFDNENQIVLFLLALRQNLRFGKFKKPANFDKIICNMFHNSMMLITNYGTEGINIILAVLNGSSNNKVVTSPYFEVTSNVTEEELMDVDVNDGSRNNVGEEDKGKETVLKRHFSDFDYILSFAIIVEYLNSSISKLKDIAKLVAANIESHRESLDEDTNSQARC</sequence>
<evidence type="ECO:0000313" key="2">
    <source>
        <dbReference type="WBParaSite" id="SVE_0730000.1"/>
    </source>
</evidence>
<protein>
    <submittedName>
        <fullName evidence="2">Pentatricopeptide repeat-containing protein</fullName>
    </submittedName>
</protein>
<dbReference type="AlphaFoldDB" id="A0A0K0FEL6"/>
<keyword evidence="1" id="KW-1185">Reference proteome</keyword>
<dbReference type="Proteomes" id="UP000035680">
    <property type="component" value="Unassembled WGS sequence"/>
</dbReference>
<organism evidence="1 2">
    <name type="scientific">Strongyloides venezuelensis</name>
    <name type="common">Threadworm</name>
    <dbReference type="NCBI Taxonomy" id="75913"/>
    <lineage>
        <taxon>Eukaryota</taxon>
        <taxon>Metazoa</taxon>
        <taxon>Ecdysozoa</taxon>
        <taxon>Nematoda</taxon>
        <taxon>Chromadorea</taxon>
        <taxon>Rhabditida</taxon>
        <taxon>Tylenchina</taxon>
        <taxon>Panagrolaimomorpha</taxon>
        <taxon>Strongyloidoidea</taxon>
        <taxon>Strongyloididae</taxon>
        <taxon>Strongyloides</taxon>
    </lineage>
</organism>
<reference evidence="2" key="2">
    <citation type="submission" date="2015-08" db="UniProtKB">
        <authorList>
            <consortium name="WormBaseParasite"/>
        </authorList>
    </citation>
    <scope>IDENTIFICATION</scope>
</reference>